<sequence>MEQRWAQACSGYYLSRCQASSPEPGLSRGPGQHHVRAKTCLAHSPPSLPGTNSLAPAQGTMASVPSAGCLLARNQYYRKASVSSGTSLTSPDSANFVGDDKAQLDNAKGASAERFLILLANIFQRLQPTEISLEQKFIDSYTRFSFKDTIGIQCGSRPSMLGWARATPMRQGVNEAFTPGSETEFDRKDILTEECPIAIPSKYSNQERREPLEKHNQDQLDTDAAEMKVLSEDACVSGQLTAEREQVIAAAGVGKFKDSLSRTELTYERALLDSMKSVKHLIVGVAKMDSLEPLDIETQEFAQKSESNTGSESKIPSQNPTEKTDGDFDTASVPISS</sequence>
<reference evidence="3 4" key="1">
    <citation type="submission" date="2020-12" db="EMBL/GenBank/DDBJ databases">
        <title>De novo assembly of Tibetan sheep genome.</title>
        <authorList>
            <person name="Li X."/>
        </authorList>
    </citation>
    <scope>NUCLEOTIDE SEQUENCE [LARGE SCALE GENOMIC DNA]</scope>
    <source>
        <tissue evidence="3">Heart</tissue>
    </source>
</reference>
<dbReference type="GO" id="GO:0030154">
    <property type="term" value="P:cell differentiation"/>
    <property type="evidence" value="ECO:0007669"/>
    <property type="project" value="InterPro"/>
</dbReference>
<comment type="similarity">
    <text evidence="1">Belongs to the PPDPF family.</text>
</comment>
<dbReference type="EMBL" id="JAEMGP010000009">
    <property type="protein sequence ID" value="KAG5204826.1"/>
    <property type="molecule type" value="Genomic_DNA"/>
</dbReference>
<feature type="region of interest" description="Disordered" evidence="2">
    <location>
        <begin position="297"/>
        <end position="337"/>
    </location>
</feature>
<evidence type="ECO:0000256" key="1">
    <source>
        <dbReference type="ARBA" id="ARBA00006609"/>
    </source>
</evidence>
<comment type="caution">
    <text evidence="3">The sequence shown here is derived from an EMBL/GenBank/DDBJ whole genome shotgun (WGS) entry which is preliminary data.</text>
</comment>
<protein>
    <submittedName>
        <fullName evidence="3">Uncharacterized protein</fullName>
    </submittedName>
</protein>
<evidence type="ECO:0000256" key="2">
    <source>
        <dbReference type="SAM" id="MobiDB-lite"/>
    </source>
</evidence>
<dbReference type="AlphaFoldDB" id="A0A836D2P5"/>
<gene>
    <name evidence="3" type="ORF">JEQ12_019271</name>
</gene>
<proteinExistence type="inferred from homology"/>
<dbReference type="PANTHER" id="PTHR14572">
    <property type="entry name" value="PANCREATIC PROGENITOR CELL DIFFERENTIATION AND PROLIFERATION FACTOR"/>
    <property type="match status" value="1"/>
</dbReference>
<dbReference type="InterPro" id="IPR026754">
    <property type="entry name" value="PPDPF"/>
</dbReference>
<organism evidence="3 4">
    <name type="scientific">Ovis aries</name>
    <name type="common">Sheep</name>
    <dbReference type="NCBI Taxonomy" id="9940"/>
    <lineage>
        <taxon>Eukaryota</taxon>
        <taxon>Metazoa</taxon>
        <taxon>Chordata</taxon>
        <taxon>Craniata</taxon>
        <taxon>Vertebrata</taxon>
        <taxon>Euteleostomi</taxon>
        <taxon>Mammalia</taxon>
        <taxon>Eutheria</taxon>
        <taxon>Laurasiatheria</taxon>
        <taxon>Artiodactyla</taxon>
        <taxon>Ruminantia</taxon>
        <taxon>Pecora</taxon>
        <taxon>Bovidae</taxon>
        <taxon>Caprinae</taxon>
        <taxon>Ovis</taxon>
    </lineage>
</organism>
<evidence type="ECO:0000313" key="3">
    <source>
        <dbReference type="EMBL" id="KAG5204826.1"/>
    </source>
</evidence>
<accession>A0A836D2P5</accession>
<name>A0A836D2P5_SHEEP</name>
<dbReference type="Proteomes" id="UP000664991">
    <property type="component" value="Unassembled WGS sequence"/>
</dbReference>
<evidence type="ECO:0000313" key="4">
    <source>
        <dbReference type="Proteomes" id="UP000664991"/>
    </source>
</evidence>
<feature type="compositionally biased region" description="Polar residues" evidence="2">
    <location>
        <begin position="300"/>
        <end position="321"/>
    </location>
</feature>